<reference evidence="3 4" key="1">
    <citation type="submission" date="2016-07" db="EMBL/GenBank/DDBJ databases">
        <title>Pervasive Adenine N6-methylation of Active Genes in Fungi.</title>
        <authorList>
            <consortium name="DOE Joint Genome Institute"/>
            <person name="Mondo S.J."/>
            <person name="Dannebaum R.O."/>
            <person name="Kuo R.C."/>
            <person name="Labutti K."/>
            <person name="Haridas S."/>
            <person name="Kuo A."/>
            <person name="Salamov A."/>
            <person name="Ahrendt S.R."/>
            <person name="Lipzen A."/>
            <person name="Sullivan W."/>
            <person name="Andreopoulos W.B."/>
            <person name="Clum A."/>
            <person name="Lindquist E."/>
            <person name="Daum C."/>
            <person name="Ramamoorthy G.K."/>
            <person name="Gryganskyi A."/>
            <person name="Culley D."/>
            <person name="Magnuson J.K."/>
            <person name="James T.Y."/>
            <person name="O'Malley M.A."/>
            <person name="Stajich J.E."/>
            <person name="Spatafora J.W."/>
            <person name="Visel A."/>
            <person name="Grigoriev I.V."/>
        </authorList>
    </citation>
    <scope>NUCLEOTIDE SEQUENCE [LARGE SCALE GENOMIC DNA]</scope>
    <source>
        <strain evidence="3 4">PL171</strain>
    </source>
</reference>
<dbReference type="AlphaFoldDB" id="A0A1Y2HES4"/>
<dbReference type="PANTHER" id="PTHR12354">
    <property type="entry name" value="INTERFERON-RELATED DEVELOPMENTAL REGULATOR"/>
    <property type="match status" value="1"/>
</dbReference>
<evidence type="ECO:0000313" key="3">
    <source>
        <dbReference type="EMBL" id="ORZ33087.1"/>
    </source>
</evidence>
<dbReference type="Proteomes" id="UP000193411">
    <property type="component" value="Unassembled WGS sequence"/>
</dbReference>
<feature type="compositionally biased region" description="Polar residues" evidence="1">
    <location>
        <begin position="338"/>
        <end position="350"/>
    </location>
</feature>
<dbReference type="STRING" id="765915.A0A1Y2HES4"/>
<evidence type="ECO:0000313" key="4">
    <source>
        <dbReference type="Proteomes" id="UP000193411"/>
    </source>
</evidence>
<feature type="region of interest" description="Disordered" evidence="1">
    <location>
        <begin position="1"/>
        <end position="75"/>
    </location>
</feature>
<sequence>MSKTARRLFKRGNAGSGYNSSAPASDAEFESDSDAGSVLSIDDYVYPFPDTPPGGNSDNEGDDDSSSGSGGAHRDLGHDLRAALDGLLEKRASTREDHLAKIIRLLGNHYMAAELDSLVDTALDALVRCAKKEKSQTENIAAAKALGIYFVTIGPGHESRYTEVVDTLLPLVTKLTAGRPEPVRCALSDLVTLACFTTGSADHTSTLLTTFADLAASTFRKLVQANEASAGNAALKAAQAAVSATSGEAKVTIKSQQGIEKLPGGKLLPVLLADLGVLCTVARPGAVRSVAGALGEMLLKVLGCTCVSAETKILAAENVAMLVEVGALDRPDDDNDHGNATSNTPASPSSIKADETVTADPATIVTRAIRMLTDLTSSSSTSSDLATSVKSTNQRDRKSQRAAFRDVLAYLESETPPHLKLKFRKEQVVLNTWAQLRQLYMFRAALGQSVHVHFLLNPLLRDVFDFHFTEDAGLSKAERKAMYNPSSEYARQRTQMLAKQRRVRASKIGQFD</sequence>
<accession>A0A1Y2HES4</accession>
<feature type="domain" description="Interferon-related developmental regulator N-terminal" evidence="2">
    <location>
        <begin position="57"/>
        <end position="412"/>
    </location>
</feature>
<name>A0A1Y2HES4_9FUNG</name>
<protein>
    <submittedName>
        <fullName evidence="3">Interferon-related developmental regulator-domain-containing protein</fullName>
    </submittedName>
</protein>
<feature type="compositionally biased region" description="Basic residues" evidence="1">
    <location>
        <begin position="1"/>
        <end position="10"/>
    </location>
</feature>
<proteinExistence type="predicted"/>
<dbReference type="PANTHER" id="PTHR12354:SF1">
    <property type="entry name" value="INTERFERON-RELATED DEVELOPMENTAL REGULATOR 1"/>
    <property type="match status" value="1"/>
</dbReference>
<keyword evidence="4" id="KW-1185">Reference proteome</keyword>
<evidence type="ECO:0000259" key="2">
    <source>
        <dbReference type="Pfam" id="PF05004"/>
    </source>
</evidence>
<evidence type="ECO:0000256" key="1">
    <source>
        <dbReference type="SAM" id="MobiDB-lite"/>
    </source>
</evidence>
<dbReference type="InterPro" id="IPR039777">
    <property type="entry name" value="IFRD"/>
</dbReference>
<feature type="region of interest" description="Disordered" evidence="1">
    <location>
        <begin position="378"/>
        <end position="398"/>
    </location>
</feature>
<dbReference type="OrthoDB" id="18978at2759"/>
<feature type="compositionally biased region" description="Low complexity" evidence="1">
    <location>
        <begin position="378"/>
        <end position="388"/>
    </location>
</feature>
<feature type="region of interest" description="Disordered" evidence="1">
    <location>
        <begin position="330"/>
        <end position="355"/>
    </location>
</feature>
<dbReference type="Pfam" id="PF05004">
    <property type="entry name" value="IFRD"/>
    <property type="match status" value="1"/>
</dbReference>
<gene>
    <name evidence="3" type="ORF">BCR44DRAFT_67633</name>
</gene>
<dbReference type="InterPro" id="IPR007701">
    <property type="entry name" value="Interferon-rel_develop_reg_N"/>
</dbReference>
<comment type="caution">
    <text evidence="3">The sequence shown here is derived from an EMBL/GenBank/DDBJ whole genome shotgun (WGS) entry which is preliminary data.</text>
</comment>
<organism evidence="3 4">
    <name type="scientific">Catenaria anguillulae PL171</name>
    <dbReference type="NCBI Taxonomy" id="765915"/>
    <lineage>
        <taxon>Eukaryota</taxon>
        <taxon>Fungi</taxon>
        <taxon>Fungi incertae sedis</taxon>
        <taxon>Blastocladiomycota</taxon>
        <taxon>Blastocladiomycetes</taxon>
        <taxon>Blastocladiales</taxon>
        <taxon>Catenariaceae</taxon>
        <taxon>Catenaria</taxon>
    </lineage>
</organism>
<dbReference type="EMBL" id="MCFL01000039">
    <property type="protein sequence ID" value="ORZ33087.1"/>
    <property type="molecule type" value="Genomic_DNA"/>
</dbReference>